<dbReference type="SUPFAM" id="SSF54277">
    <property type="entry name" value="CAD &amp; PB1 domains"/>
    <property type="match status" value="1"/>
</dbReference>
<sequence>IDESPSNHTIGEYRSTVTLSDDRSKTTLTFSIIFVKEVTTILECIDRIFRNFDFRNESGLLQFWELCMPSELEEVGCNLILADQTVMSTQDEGLEDYRSRCLESRCRFVGLGTSVGNWLAGRAVQTRIADHRTIHHVLTQEDQHSADVGGKGQLVLPVFYGQGAGKKLLGIIEFVTTVPKESYDEDIEQFHGLLKDEGLKSKYIGKTIKVKYDGDLIKFTLPLSAKLTDLHRKVKTRFPGLENQNLCAEYTDAEGNPIRIASDEDLRVCMTEASSKGAKFIK</sequence>
<feature type="domain" description="PB1" evidence="1">
    <location>
        <begin position="205"/>
        <end position="282"/>
    </location>
</feature>
<dbReference type="AlphaFoldDB" id="A0AAD5D9V1"/>
<feature type="non-terminal residue" evidence="2">
    <location>
        <position position="1"/>
    </location>
</feature>
<evidence type="ECO:0000313" key="3">
    <source>
        <dbReference type="Proteomes" id="UP001206925"/>
    </source>
</evidence>
<proteinExistence type="predicted"/>
<dbReference type="InterPro" id="IPR053793">
    <property type="entry name" value="PB1-like"/>
</dbReference>
<feature type="non-terminal residue" evidence="2">
    <location>
        <position position="282"/>
    </location>
</feature>
<reference evidence="2" key="1">
    <citation type="submission" date="2022-06" db="EMBL/GenBank/DDBJ databases">
        <title>Uncovering the hologenomic basis of an extraordinary plant invasion.</title>
        <authorList>
            <person name="Bieker V.C."/>
            <person name="Martin M.D."/>
            <person name="Gilbert T."/>
            <person name="Hodgins K."/>
            <person name="Battlay P."/>
            <person name="Petersen B."/>
            <person name="Wilson J."/>
        </authorList>
    </citation>
    <scope>NUCLEOTIDE SEQUENCE</scope>
    <source>
        <strain evidence="2">AA19_3_7</strain>
        <tissue evidence="2">Leaf</tissue>
    </source>
</reference>
<dbReference type="Pfam" id="PF00564">
    <property type="entry name" value="PB1"/>
    <property type="match status" value="1"/>
</dbReference>
<evidence type="ECO:0000313" key="2">
    <source>
        <dbReference type="EMBL" id="KAI7754821.1"/>
    </source>
</evidence>
<dbReference type="GO" id="GO:0003700">
    <property type="term" value="F:DNA-binding transcription factor activity"/>
    <property type="evidence" value="ECO:0007669"/>
    <property type="project" value="InterPro"/>
</dbReference>
<gene>
    <name evidence="2" type="ORF">M8C21_018914</name>
</gene>
<comment type="caution">
    <text evidence="2">The sequence shown here is derived from an EMBL/GenBank/DDBJ whole genome shotgun (WGS) entry which is preliminary data.</text>
</comment>
<dbReference type="SMART" id="SM00666">
    <property type="entry name" value="PB1"/>
    <property type="match status" value="1"/>
</dbReference>
<dbReference type="PANTHER" id="PTHR32002">
    <property type="entry name" value="PROTEIN NLP8"/>
    <property type="match status" value="1"/>
</dbReference>
<name>A0AAD5D9V1_AMBAR</name>
<accession>A0AAD5D9V1</accession>
<keyword evidence="3" id="KW-1185">Reference proteome</keyword>
<evidence type="ECO:0000259" key="1">
    <source>
        <dbReference type="PROSITE" id="PS51745"/>
    </source>
</evidence>
<dbReference type="EMBL" id="JAMZMK010002421">
    <property type="protein sequence ID" value="KAI7754821.1"/>
    <property type="molecule type" value="Genomic_DNA"/>
</dbReference>
<dbReference type="InterPro" id="IPR000270">
    <property type="entry name" value="PB1_dom"/>
</dbReference>
<dbReference type="InterPro" id="IPR045012">
    <property type="entry name" value="NLP"/>
</dbReference>
<protein>
    <recommendedName>
        <fullName evidence="1">PB1 domain-containing protein</fullName>
    </recommendedName>
</protein>
<dbReference type="Proteomes" id="UP001206925">
    <property type="component" value="Unassembled WGS sequence"/>
</dbReference>
<dbReference type="CDD" id="cd05992">
    <property type="entry name" value="PB1"/>
    <property type="match status" value="1"/>
</dbReference>
<dbReference type="Gene3D" id="3.10.20.90">
    <property type="entry name" value="Phosphatidylinositol 3-kinase Catalytic Subunit, Chain A, domain 1"/>
    <property type="match status" value="1"/>
</dbReference>
<dbReference type="PANTHER" id="PTHR32002:SF35">
    <property type="entry name" value="PROTEIN NLP6"/>
    <property type="match status" value="1"/>
</dbReference>
<organism evidence="2 3">
    <name type="scientific">Ambrosia artemisiifolia</name>
    <name type="common">Common ragweed</name>
    <dbReference type="NCBI Taxonomy" id="4212"/>
    <lineage>
        <taxon>Eukaryota</taxon>
        <taxon>Viridiplantae</taxon>
        <taxon>Streptophyta</taxon>
        <taxon>Embryophyta</taxon>
        <taxon>Tracheophyta</taxon>
        <taxon>Spermatophyta</taxon>
        <taxon>Magnoliopsida</taxon>
        <taxon>eudicotyledons</taxon>
        <taxon>Gunneridae</taxon>
        <taxon>Pentapetalae</taxon>
        <taxon>asterids</taxon>
        <taxon>campanulids</taxon>
        <taxon>Asterales</taxon>
        <taxon>Asteraceae</taxon>
        <taxon>Asteroideae</taxon>
        <taxon>Heliantheae alliance</taxon>
        <taxon>Heliantheae</taxon>
        <taxon>Ambrosia</taxon>
    </lineage>
</organism>
<dbReference type="PROSITE" id="PS51745">
    <property type="entry name" value="PB1"/>
    <property type="match status" value="1"/>
</dbReference>